<dbReference type="EMBL" id="MT142665">
    <property type="protein sequence ID" value="QJA86870.1"/>
    <property type="molecule type" value="Genomic_DNA"/>
</dbReference>
<organism evidence="1">
    <name type="scientific">viral metagenome</name>
    <dbReference type="NCBI Taxonomy" id="1070528"/>
    <lineage>
        <taxon>unclassified sequences</taxon>
        <taxon>metagenomes</taxon>
        <taxon>organismal metagenomes</taxon>
    </lineage>
</organism>
<gene>
    <name evidence="1" type="ORF">MM415B03103_0003</name>
</gene>
<reference evidence="1" key="1">
    <citation type="submission" date="2020-03" db="EMBL/GenBank/DDBJ databases">
        <title>The deep terrestrial virosphere.</title>
        <authorList>
            <person name="Holmfeldt K."/>
            <person name="Nilsson E."/>
            <person name="Simone D."/>
            <person name="Lopez-Fernandez M."/>
            <person name="Wu X."/>
            <person name="de Brujin I."/>
            <person name="Lundin D."/>
            <person name="Andersson A."/>
            <person name="Bertilsson S."/>
            <person name="Dopson M."/>
        </authorList>
    </citation>
    <scope>NUCLEOTIDE SEQUENCE</scope>
    <source>
        <strain evidence="1">MM415B03103</strain>
    </source>
</reference>
<evidence type="ECO:0000313" key="1">
    <source>
        <dbReference type="EMBL" id="QJA86870.1"/>
    </source>
</evidence>
<name>A0A6M3KY17_9ZZZZ</name>
<protein>
    <submittedName>
        <fullName evidence="1">Uncharacterized protein</fullName>
    </submittedName>
</protein>
<sequence length="70" mass="8518">MAIKVAAVDIVECWVYGRNRAIDKMIHLFIPKPWQEHAWHWLAVLRGKSDWFERHTRGPLEHIWTENRRD</sequence>
<proteinExistence type="predicted"/>
<dbReference type="AlphaFoldDB" id="A0A6M3KY17"/>
<accession>A0A6M3KY17</accession>